<organism evidence="1 2">
    <name type="scientific">Cordylochernes scorpioides</name>
    <dbReference type="NCBI Taxonomy" id="51811"/>
    <lineage>
        <taxon>Eukaryota</taxon>
        <taxon>Metazoa</taxon>
        <taxon>Ecdysozoa</taxon>
        <taxon>Arthropoda</taxon>
        <taxon>Chelicerata</taxon>
        <taxon>Arachnida</taxon>
        <taxon>Pseudoscorpiones</taxon>
        <taxon>Cheliferoidea</taxon>
        <taxon>Chernetidae</taxon>
        <taxon>Cordylochernes</taxon>
    </lineage>
</organism>
<keyword evidence="2" id="KW-1185">Reference proteome</keyword>
<gene>
    <name evidence="1" type="ORF">LAZ67_7001771</name>
</gene>
<evidence type="ECO:0008006" key="3">
    <source>
        <dbReference type="Google" id="ProtNLM"/>
    </source>
</evidence>
<dbReference type="EMBL" id="CP092869">
    <property type="protein sequence ID" value="UYV70094.1"/>
    <property type="molecule type" value="Genomic_DNA"/>
</dbReference>
<proteinExistence type="predicted"/>
<reference evidence="1 2" key="1">
    <citation type="submission" date="2022-01" db="EMBL/GenBank/DDBJ databases">
        <title>A chromosomal length assembly of Cordylochernes scorpioides.</title>
        <authorList>
            <person name="Zeh D."/>
            <person name="Zeh J."/>
        </authorList>
    </citation>
    <scope>NUCLEOTIDE SEQUENCE [LARGE SCALE GENOMIC DNA]</scope>
    <source>
        <strain evidence="1">IN4F17</strain>
        <tissue evidence="1">Whole Body</tissue>
    </source>
</reference>
<sequence>MLGAITRRESFKEAAVLRGTAIPFLCICTRTARRMLEHPRLAAVPTSQYLRHWAPVVDVPSSGVLFSSLRRCSFGCNVADIAMRLALHALPHPEHLASSQPVCIACGSIDLSLAHRYWSCSAVCSVIREAFSIIGQLICTRKSWGLSTQKRLTLYKSIIRPTLTYGTEIWFQFISKKYKYKLNSMQYQILLWCTQTYKTTSYNCVHTLANIPLNTDYMESRIIGILKDFIISRINLMKKNTNQTFQSFFPYEIPKYFRPNYYNSQFITYHGNFRFFLKKIQAVQDSTCFCGLGEQTSIHLLLECPVFQDYRVNNDLIALGPSDLISNKDTYIKFNFLCKYILDFIKKNGL</sequence>
<dbReference type="Proteomes" id="UP001235939">
    <property type="component" value="Chromosome 07"/>
</dbReference>
<evidence type="ECO:0000313" key="2">
    <source>
        <dbReference type="Proteomes" id="UP001235939"/>
    </source>
</evidence>
<name>A0ABY6KMJ3_9ARAC</name>
<evidence type="ECO:0000313" key="1">
    <source>
        <dbReference type="EMBL" id="UYV70094.1"/>
    </source>
</evidence>
<accession>A0ABY6KMJ3</accession>
<protein>
    <recommendedName>
        <fullName evidence="3">Reverse transcriptase zinc-binding domain-containing protein</fullName>
    </recommendedName>
</protein>